<comment type="subcellular location">
    <subcellularLocation>
        <location evidence="1">Membrane</location>
        <topology evidence="1">Multi-pass membrane protein</topology>
    </subcellularLocation>
</comment>
<dbReference type="InterPro" id="IPR036259">
    <property type="entry name" value="MFS_trans_sf"/>
</dbReference>
<feature type="transmembrane region" description="Helical" evidence="7">
    <location>
        <begin position="316"/>
        <end position="335"/>
    </location>
</feature>
<feature type="transmembrane region" description="Helical" evidence="7">
    <location>
        <begin position="278"/>
        <end position="304"/>
    </location>
</feature>
<keyword evidence="4 7" id="KW-1133">Transmembrane helix</keyword>
<evidence type="ECO:0000256" key="4">
    <source>
        <dbReference type="ARBA" id="ARBA00022989"/>
    </source>
</evidence>
<feature type="transmembrane region" description="Helical" evidence="7">
    <location>
        <begin position="209"/>
        <end position="231"/>
    </location>
</feature>
<dbReference type="OrthoDB" id="3639251at2759"/>
<feature type="transmembrane region" description="Helical" evidence="7">
    <location>
        <begin position="347"/>
        <end position="364"/>
    </location>
</feature>
<keyword evidence="2" id="KW-0813">Transport</keyword>
<evidence type="ECO:0000256" key="2">
    <source>
        <dbReference type="ARBA" id="ARBA00022448"/>
    </source>
</evidence>
<dbReference type="Proteomes" id="UP000190831">
    <property type="component" value="Chromosome C"/>
</dbReference>
<evidence type="ECO:0000313" key="8">
    <source>
        <dbReference type="EMBL" id="SCW00331.1"/>
    </source>
</evidence>
<dbReference type="GO" id="GO:0015233">
    <property type="term" value="F:pantothenate transmembrane transporter activity"/>
    <property type="evidence" value="ECO:0007669"/>
    <property type="project" value="TreeGrafter"/>
</dbReference>
<feature type="transmembrane region" description="Helical" evidence="7">
    <location>
        <begin position="88"/>
        <end position="108"/>
    </location>
</feature>
<gene>
    <name evidence="8" type="ORF">LAFE_0C01838G</name>
</gene>
<feature type="transmembrane region" description="Helical" evidence="7">
    <location>
        <begin position="370"/>
        <end position="393"/>
    </location>
</feature>
<dbReference type="OMA" id="MNMFSNA"/>
<keyword evidence="9" id="KW-1185">Reference proteome</keyword>
<dbReference type="InterPro" id="IPR011701">
    <property type="entry name" value="MFS"/>
</dbReference>
<comment type="similarity">
    <text evidence="6">Belongs to the major facilitator superfamily. Allantoate permease family.</text>
</comment>
<proteinExistence type="inferred from homology"/>
<organism evidence="8 9">
    <name type="scientific">Lachancea fermentati</name>
    <name type="common">Zygosaccharomyces fermentati</name>
    <dbReference type="NCBI Taxonomy" id="4955"/>
    <lineage>
        <taxon>Eukaryota</taxon>
        <taxon>Fungi</taxon>
        <taxon>Dikarya</taxon>
        <taxon>Ascomycota</taxon>
        <taxon>Saccharomycotina</taxon>
        <taxon>Saccharomycetes</taxon>
        <taxon>Saccharomycetales</taxon>
        <taxon>Saccharomycetaceae</taxon>
        <taxon>Lachancea</taxon>
    </lineage>
</organism>
<feature type="transmembrane region" description="Helical" evidence="7">
    <location>
        <begin position="178"/>
        <end position="197"/>
    </location>
</feature>
<evidence type="ECO:0000256" key="5">
    <source>
        <dbReference type="ARBA" id="ARBA00023136"/>
    </source>
</evidence>
<sequence length="506" mass="57175">MSSTFEEKGSELADLKSLSVPSRVKAFFWGRPPKDPKERKLLLKIDCLVMTYVCLNYWINYVDRSNLANAYVSGMKEDLNMVGDQYNIINTCFTVGYVVGMIPNNLILLKVPPRYWLSFCSLAWALLTLGMYKVSSYHQLCAIRFFQAIFESSTFSGTHLILGSWYKEEEINTRSATFTSSGLVGSIFSGFMQSAIYNNMDGKNGISGWRWLFIIDFIITIPICVYGFLCFPGLPGKSKPSWVFSQENLDMAKARLPPREETKLDWSVFKRVVGRWHWWLFSLLWVLGGENESFGSNSLLSLWLKYNNYSVAQRNHYPMGIFGVGITATYFSALYVDHTRGKNHWHIALLISATLVVVSIMILAKPLSDGVMFTAQYLSGISYAGQASFFAWANVVCRRDMQERAVVLASMNMFSGAVNAWWSLLFYAATTVPEFKKGCYAMLATTISAGFVAIAIRYLQVREDKQAILDKHDSEMGQISYENPTESDVVVEKHKVVSGVDTVESD</sequence>
<feature type="transmembrane region" description="Helical" evidence="7">
    <location>
        <begin position="115"/>
        <end position="133"/>
    </location>
</feature>
<reference evidence="8 9" key="1">
    <citation type="submission" date="2016-03" db="EMBL/GenBank/DDBJ databases">
        <authorList>
            <person name="Devillers H."/>
        </authorList>
    </citation>
    <scope>NUCLEOTIDE SEQUENCE [LARGE SCALE GENOMIC DNA]</scope>
    <source>
        <strain evidence="8">CBS 6772</strain>
    </source>
</reference>
<dbReference type="Gene3D" id="1.20.1250.20">
    <property type="entry name" value="MFS general substrate transporter like domains"/>
    <property type="match status" value="1"/>
</dbReference>
<evidence type="ECO:0000256" key="7">
    <source>
        <dbReference type="SAM" id="Phobius"/>
    </source>
</evidence>
<keyword evidence="5 7" id="KW-0472">Membrane</keyword>
<dbReference type="PANTHER" id="PTHR43791">
    <property type="entry name" value="PERMEASE-RELATED"/>
    <property type="match status" value="1"/>
</dbReference>
<dbReference type="AlphaFoldDB" id="A0A1G4M924"/>
<evidence type="ECO:0000256" key="6">
    <source>
        <dbReference type="ARBA" id="ARBA00037968"/>
    </source>
</evidence>
<protein>
    <submittedName>
        <fullName evidence="8">LAFE_0C01838g1_1</fullName>
    </submittedName>
</protein>
<evidence type="ECO:0000256" key="1">
    <source>
        <dbReference type="ARBA" id="ARBA00004141"/>
    </source>
</evidence>
<feature type="transmembrane region" description="Helical" evidence="7">
    <location>
        <begin position="145"/>
        <end position="166"/>
    </location>
</feature>
<feature type="transmembrane region" description="Helical" evidence="7">
    <location>
        <begin position="440"/>
        <end position="459"/>
    </location>
</feature>
<dbReference type="FunFam" id="1.20.1250.20:FF:000065">
    <property type="entry name" value="Putative MFS pantothenate transporter"/>
    <property type="match status" value="1"/>
</dbReference>
<dbReference type="PANTHER" id="PTHR43791:SF4">
    <property type="entry name" value="PANTOTHENATE TRANSPORTER FEN2"/>
    <property type="match status" value="1"/>
</dbReference>
<keyword evidence="3 7" id="KW-0812">Transmembrane</keyword>
<dbReference type="Pfam" id="PF07690">
    <property type="entry name" value="MFS_1"/>
    <property type="match status" value="1"/>
</dbReference>
<accession>A0A1G4M924</accession>
<feature type="transmembrane region" description="Helical" evidence="7">
    <location>
        <begin position="405"/>
        <end position="428"/>
    </location>
</feature>
<evidence type="ECO:0000256" key="3">
    <source>
        <dbReference type="ARBA" id="ARBA00022692"/>
    </source>
</evidence>
<evidence type="ECO:0000313" key="9">
    <source>
        <dbReference type="Proteomes" id="UP000190831"/>
    </source>
</evidence>
<dbReference type="SUPFAM" id="SSF103473">
    <property type="entry name" value="MFS general substrate transporter"/>
    <property type="match status" value="1"/>
</dbReference>
<dbReference type="GO" id="GO:0005886">
    <property type="term" value="C:plasma membrane"/>
    <property type="evidence" value="ECO:0007669"/>
    <property type="project" value="TreeGrafter"/>
</dbReference>
<name>A0A1G4M924_LACFM</name>
<dbReference type="EMBL" id="LT598485">
    <property type="protein sequence ID" value="SCW00331.1"/>
    <property type="molecule type" value="Genomic_DNA"/>
</dbReference>
<dbReference type="GO" id="GO:0098717">
    <property type="term" value="P:pantothenate import across plasma membrane"/>
    <property type="evidence" value="ECO:0007669"/>
    <property type="project" value="TreeGrafter"/>
</dbReference>